<evidence type="ECO:0000256" key="2">
    <source>
        <dbReference type="SAM" id="MobiDB-lite"/>
    </source>
</evidence>
<dbReference type="Gene3D" id="2.60.40.790">
    <property type="match status" value="1"/>
</dbReference>
<dbReference type="Gene3D" id="1.25.40.10">
    <property type="entry name" value="Tetratricopeptide repeat domain"/>
    <property type="match status" value="1"/>
</dbReference>
<comment type="caution">
    <text evidence="4">The sequence shown here is derived from an EMBL/GenBank/DDBJ whole genome shotgun (WGS) entry which is preliminary data.</text>
</comment>
<reference evidence="4" key="1">
    <citation type="submission" date="2018-07" db="EMBL/GenBank/DDBJ databases">
        <title>Annotation of Aphanomyces astaci genome assembly.</title>
        <authorList>
            <person name="Studholme D.J."/>
        </authorList>
    </citation>
    <scope>NUCLEOTIDE SEQUENCE [LARGE SCALE GENOMIC DNA]</scope>
    <source>
        <strain evidence="4">Pc</strain>
    </source>
</reference>
<gene>
    <name evidence="4" type="ORF">B5M09_006987</name>
</gene>
<dbReference type="PROSITE" id="PS51203">
    <property type="entry name" value="CS"/>
    <property type="match status" value="1"/>
</dbReference>
<dbReference type="Proteomes" id="UP000284702">
    <property type="component" value="Unassembled WGS sequence"/>
</dbReference>
<dbReference type="SUPFAM" id="SSF49764">
    <property type="entry name" value="HSP20-like chaperones"/>
    <property type="match status" value="1"/>
</dbReference>
<evidence type="ECO:0000256" key="1">
    <source>
        <dbReference type="PROSITE-ProRule" id="PRU00339"/>
    </source>
</evidence>
<sequence>MPLTPQFTWEEDVSSIALRVPLKGASRKDVDIYVADLVVKVNFKPYVLLVDLHAAVEPENTTVTITNGVVVLVAQKHERRVWKQLGFDGTKADCLARRKASMARKEAYEQKDAMYRTFRDLQHPPSTQSTKRRSSTPIAVEPPILEMTPEGEFDIPRRSIVVPSPPPREEEQDWGTSSDTESDDYSNNNSPILETPIENGDDDGEDEDVTQWPPPRQQVTASRIVFTPRVFPTPSPVWLKAKGDDFYRHKDFRSAINAYGDALAIDPSLTPCLSNRAACFLQVGEYQDTLSPTMVPYSAIPAPGSAKRRLWVLKTLVRRGAAFTMEKDYAKAEQDYMDALSLDPPNAQLADDLANVRRLKRAG</sequence>
<organism evidence="4 5">
    <name type="scientific">Aphanomyces astaci</name>
    <name type="common">Crayfish plague agent</name>
    <dbReference type="NCBI Taxonomy" id="112090"/>
    <lineage>
        <taxon>Eukaryota</taxon>
        <taxon>Sar</taxon>
        <taxon>Stramenopiles</taxon>
        <taxon>Oomycota</taxon>
        <taxon>Saprolegniomycetes</taxon>
        <taxon>Saprolegniales</taxon>
        <taxon>Verrucalvaceae</taxon>
        <taxon>Aphanomyces</taxon>
    </lineage>
</organism>
<keyword evidence="5" id="KW-1185">Reference proteome</keyword>
<dbReference type="SMART" id="SM00028">
    <property type="entry name" value="TPR"/>
    <property type="match status" value="2"/>
</dbReference>
<dbReference type="GO" id="GO:0003341">
    <property type="term" value="P:cilium movement"/>
    <property type="evidence" value="ECO:0007669"/>
    <property type="project" value="TreeGrafter"/>
</dbReference>
<dbReference type="EMBL" id="MZMZ02003408">
    <property type="protein sequence ID" value="RQM21735.1"/>
    <property type="molecule type" value="Genomic_DNA"/>
</dbReference>
<evidence type="ECO:0000259" key="3">
    <source>
        <dbReference type="PROSITE" id="PS51203"/>
    </source>
</evidence>
<feature type="compositionally biased region" description="Acidic residues" evidence="2">
    <location>
        <begin position="199"/>
        <end position="209"/>
    </location>
</feature>
<feature type="repeat" description="TPR" evidence="1">
    <location>
        <begin position="313"/>
        <end position="346"/>
    </location>
</feature>
<dbReference type="PANTHER" id="PTHR46492">
    <property type="entry name" value="DYNEIN ASSEMBLY FACTOR 4, AXONEMAL"/>
    <property type="match status" value="1"/>
</dbReference>
<dbReference type="InterPro" id="IPR011990">
    <property type="entry name" value="TPR-like_helical_dom_sf"/>
</dbReference>
<evidence type="ECO:0000313" key="4">
    <source>
        <dbReference type="EMBL" id="RQM21735.1"/>
    </source>
</evidence>
<name>A0A3R7WYP2_APHAT</name>
<dbReference type="InterPro" id="IPR008978">
    <property type="entry name" value="HSP20-like_chaperone"/>
</dbReference>
<protein>
    <recommendedName>
        <fullName evidence="3">CS domain-containing protein</fullName>
    </recommendedName>
</protein>
<dbReference type="Pfam" id="PF04969">
    <property type="entry name" value="CS"/>
    <property type="match status" value="1"/>
</dbReference>
<dbReference type="SUPFAM" id="SSF48452">
    <property type="entry name" value="TPR-like"/>
    <property type="match status" value="1"/>
</dbReference>
<keyword evidence="1" id="KW-0802">TPR repeat</keyword>
<dbReference type="PANTHER" id="PTHR46492:SF1">
    <property type="entry name" value="DYNEIN AXONEMAL ASSEMBLY FACTOR 4"/>
    <property type="match status" value="1"/>
</dbReference>
<dbReference type="InterPro" id="IPR019734">
    <property type="entry name" value="TPR_rpt"/>
</dbReference>
<evidence type="ECO:0000313" key="5">
    <source>
        <dbReference type="Proteomes" id="UP000284702"/>
    </source>
</evidence>
<dbReference type="InterPro" id="IPR007052">
    <property type="entry name" value="CS_dom"/>
</dbReference>
<feature type="compositionally biased region" description="Polar residues" evidence="2">
    <location>
        <begin position="174"/>
        <end position="192"/>
    </location>
</feature>
<dbReference type="GO" id="GO:0036159">
    <property type="term" value="P:inner dynein arm assembly"/>
    <property type="evidence" value="ECO:0007669"/>
    <property type="project" value="TreeGrafter"/>
</dbReference>
<dbReference type="InterPro" id="IPR052004">
    <property type="entry name" value="Dynein_assembly_factor_4"/>
</dbReference>
<dbReference type="AlphaFoldDB" id="A0A3R7WYP2"/>
<dbReference type="PROSITE" id="PS50005">
    <property type="entry name" value="TPR"/>
    <property type="match status" value="1"/>
</dbReference>
<feature type="domain" description="CS" evidence="3">
    <location>
        <begin position="2"/>
        <end position="86"/>
    </location>
</feature>
<dbReference type="GO" id="GO:0036158">
    <property type="term" value="P:outer dynein arm assembly"/>
    <property type="evidence" value="ECO:0007669"/>
    <property type="project" value="TreeGrafter"/>
</dbReference>
<feature type="region of interest" description="Disordered" evidence="2">
    <location>
        <begin position="117"/>
        <end position="219"/>
    </location>
</feature>
<proteinExistence type="predicted"/>
<dbReference type="VEuPathDB" id="FungiDB:H257_15525"/>
<accession>A0A3R7WYP2</accession>